<keyword evidence="2" id="KW-1185">Reference proteome</keyword>
<evidence type="ECO:0000313" key="2">
    <source>
        <dbReference type="Proteomes" id="UP000499080"/>
    </source>
</evidence>
<dbReference type="EMBL" id="BGPR01011428">
    <property type="protein sequence ID" value="GBN51304.1"/>
    <property type="molecule type" value="Genomic_DNA"/>
</dbReference>
<accession>A0A4Y2PIY9</accession>
<dbReference type="OrthoDB" id="6118231at2759"/>
<dbReference type="AlphaFoldDB" id="A0A4Y2PIY9"/>
<dbReference type="InterPro" id="IPR052709">
    <property type="entry name" value="Transposase-MT_Hybrid"/>
</dbReference>
<dbReference type="PANTHER" id="PTHR46060:SF1">
    <property type="entry name" value="MARINER MOS1 TRANSPOSASE-LIKE PROTEIN"/>
    <property type="match status" value="1"/>
</dbReference>
<gene>
    <name evidence="1" type="ORF">AVEN_189618_1</name>
</gene>
<protein>
    <submittedName>
        <fullName evidence="1">Uncharacterized protein</fullName>
    </submittedName>
</protein>
<dbReference type="GO" id="GO:0003676">
    <property type="term" value="F:nucleic acid binding"/>
    <property type="evidence" value="ECO:0007669"/>
    <property type="project" value="InterPro"/>
</dbReference>
<dbReference type="Proteomes" id="UP000499080">
    <property type="component" value="Unassembled WGS sequence"/>
</dbReference>
<name>A0A4Y2PIY9_ARAVE</name>
<dbReference type="PANTHER" id="PTHR46060">
    <property type="entry name" value="MARINER MOS1 TRANSPOSASE-LIKE PROTEIN"/>
    <property type="match status" value="1"/>
</dbReference>
<sequence>MNLEFFVIDESIEDKLFSGNLSDVKEEGNYRYDLNSKVAKCPDLDPSDFQLFLRLKELLCGKRFGCDEELEKAWTTWINELEAEEYDLGILKLANRYDKCLNVGGDYVEK</sequence>
<dbReference type="Gene3D" id="3.30.420.10">
    <property type="entry name" value="Ribonuclease H-like superfamily/Ribonuclease H"/>
    <property type="match status" value="1"/>
</dbReference>
<proteinExistence type="predicted"/>
<reference evidence="1 2" key="1">
    <citation type="journal article" date="2019" name="Sci. Rep.">
        <title>Orb-weaving spider Araneus ventricosus genome elucidates the spidroin gene catalogue.</title>
        <authorList>
            <person name="Kono N."/>
            <person name="Nakamura H."/>
            <person name="Ohtoshi R."/>
            <person name="Moran D.A.P."/>
            <person name="Shinohara A."/>
            <person name="Yoshida Y."/>
            <person name="Fujiwara M."/>
            <person name="Mori M."/>
            <person name="Tomita M."/>
            <person name="Arakawa K."/>
        </authorList>
    </citation>
    <scope>NUCLEOTIDE SEQUENCE [LARGE SCALE GENOMIC DNA]</scope>
</reference>
<comment type="caution">
    <text evidence="1">The sequence shown here is derived from an EMBL/GenBank/DDBJ whole genome shotgun (WGS) entry which is preliminary data.</text>
</comment>
<dbReference type="InterPro" id="IPR036397">
    <property type="entry name" value="RNaseH_sf"/>
</dbReference>
<evidence type="ECO:0000313" key="1">
    <source>
        <dbReference type="EMBL" id="GBN51304.1"/>
    </source>
</evidence>
<organism evidence="1 2">
    <name type="scientific">Araneus ventricosus</name>
    <name type="common">Orbweaver spider</name>
    <name type="synonym">Epeira ventricosa</name>
    <dbReference type="NCBI Taxonomy" id="182803"/>
    <lineage>
        <taxon>Eukaryota</taxon>
        <taxon>Metazoa</taxon>
        <taxon>Ecdysozoa</taxon>
        <taxon>Arthropoda</taxon>
        <taxon>Chelicerata</taxon>
        <taxon>Arachnida</taxon>
        <taxon>Araneae</taxon>
        <taxon>Araneomorphae</taxon>
        <taxon>Entelegynae</taxon>
        <taxon>Araneoidea</taxon>
        <taxon>Araneidae</taxon>
        <taxon>Araneus</taxon>
    </lineage>
</organism>